<dbReference type="EMBL" id="CP002551">
    <property type="protein sequence ID" value="ADZ10390.1"/>
    <property type="molecule type" value="Genomic_DNA"/>
</dbReference>
<dbReference type="GeneID" id="10278638"/>
<dbReference type="OrthoDB" id="376955at2157"/>
<reference evidence="1 2" key="2">
    <citation type="journal article" date="2014" name="Int. J. Syst. Evol. Microbiol.">
        <title>Methanobacterium paludis sp. nov. and a novel strain of Methanobacterium lacus isolated from northern peatlands.</title>
        <authorList>
            <person name="Cadillo-Quiroz H."/>
            <person name="Brauer S.L."/>
            <person name="Goodson N."/>
            <person name="Yavitt J.B."/>
            <person name="Zinder S.H."/>
        </authorList>
    </citation>
    <scope>NUCLEOTIDE SEQUENCE [LARGE SCALE GENOMIC DNA]</scope>
    <source>
        <strain evidence="1 2">AL-21</strain>
    </source>
</reference>
<name>F0TCC3_METLA</name>
<evidence type="ECO:0000313" key="1">
    <source>
        <dbReference type="EMBL" id="ADZ10390.1"/>
    </source>
</evidence>
<accession>F0TCC3</accession>
<sequence length="141" mass="16441">MIEEIEQRIVDNFHRDLLKSRGEKLVKCQRILPKLVEGNTEIMEKIVLSFEDTDQIDIENTYNVCIKATNMDFKACDNFNNPVDIEEIIGRRLLDYGEIYFDTFNSETSGSLRTKLIFEDDYEIKVDGNNLEIEAHIEDSV</sequence>
<gene>
    <name evidence="1" type="ordered locus">Metbo_2175</name>
</gene>
<evidence type="ECO:0000313" key="2">
    <source>
        <dbReference type="Proteomes" id="UP000007490"/>
    </source>
</evidence>
<dbReference type="AlphaFoldDB" id="F0TCC3"/>
<organism evidence="1 2">
    <name type="scientific">Methanobacterium lacus (strain AL-21)</name>
    <dbReference type="NCBI Taxonomy" id="877455"/>
    <lineage>
        <taxon>Archaea</taxon>
        <taxon>Methanobacteriati</taxon>
        <taxon>Methanobacteriota</taxon>
        <taxon>Methanomada group</taxon>
        <taxon>Methanobacteria</taxon>
        <taxon>Methanobacteriales</taxon>
        <taxon>Methanobacteriaceae</taxon>
        <taxon>Methanobacterium</taxon>
    </lineage>
</organism>
<dbReference type="STRING" id="877455.Metbo_2175"/>
<dbReference type="Proteomes" id="UP000007490">
    <property type="component" value="Chromosome"/>
</dbReference>
<protein>
    <submittedName>
        <fullName evidence="1">Uncharacterized protein</fullName>
    </submittedName>
</protein>
<proteinExistence type="predicted"/>
<dbReference type="HOGENOM" id="CLU_1821033_0_0_2"/>
<keyword evidence="2" id="KW-1185">Reference proteome</keyword>
<dbReference type="KEGG" id="mel:Metbo_2175"/>
<dbReference type="RefSeq" id="WP_013645741.1">
    <property type="nucleotide sequence ID" value="NC_015216.1"/>
</dbReference>
<reference evidence="2" key="1">
    <citation type="submission" date="2011-02" db="EMBL/GenBank/DDBJ databases">
        <title>Complete sequence of Methanobacterium sp. AL-21.</title>
        <authorList>
            <consortium name="US DOE Joint Genome Institute"/>
            <person name="Lucas S."/>
            <person name="Copeland A."/>
            <person name="Lapidus A."/>
            <person name="Cheng J.-F."/>
            <person name="Goodwin L."/>
            <person name="Pitluck S."/>
            <person name="Chertkov O."/>
            <person name="Detter J.C."/>
            <person name="Han C."/>
            <person name="Tapia R."/>
            <person name="Land M."/>
            <person name="Hauser L."/>
            <person name="Kyrpides N."/>
            <person name="Ivanova N."/>
            <person name="Mikhailova N."/>
            <person name="Pagani I."/>
            <person name="Cadillo-Quiroz H."/>
            <person name="Imachi H."/>
            <person name="Zinder S."/>
            <person name="Liu W."/>
            <person name="Woyke T."/>
        </authorList>
    </citation>
    <scope>NUCLEOTIDE SEQUENCE [LARGE SCALE GENOMIC DNA]</scope>
    <source>
        <strain evidence="2">AL-21</strain>
    </source>
</reference>